<evidence type="ECO:0000256" key="1">
    <source>
        <dbReference type="SAM" id="MobiDB-lite"/>
    </source>
</evidence>
<evidence type="ECO:0000313" key="3">
    <source>
        <dbReference type="Proteomes" id="UP000499080"/>
    </source>
</evidence>
<keyword evidence="3" id="KW-1185">Reference proteome</keyword>
<reference evidence="2 3" key="1">
    <citation type="journal article" date="2019" name="Sci. Rep.">
        <title>Orb-weaving spider Araneus ventricosus genome elucidates the spidroin gene catalogue.</title>
        <authorList>
            <person name="Kono N."/>
            <person name="Nakamura H."/>
            <person name="Ohtoshi R."/>
            <person name="Moran D.A.P."/>
            <person name="Shinohara A."/>
            <person name="Yoshida Y."/>
            <person name="Fujiwara M."/>
            <person name="Mori M."/>
            <person name="Tomita M."/>
            <person name="Arakawa K."/>
        </authorList>
    </citation>
    <scope>NUCLEOTIDE SEQUENCE [LARGE SCALE GENOMIC DNA]</scope>
</reference>
<feature type="region of interest" description="Disordered" evidence="1">
    <location>
        <begin position="1"/>
        <end position="33"/>
    </location>
</feature>
<organism evidence="2 3">
    <name type="scientific">Araneus ventricosus</name>
    <name type="common">Orbweaver spider</name>
    <name type="synonym">Epeira ventricosa</name>
    <dbReference type="NCBI Taxonomy" id="182803"/>
    <lineage>
        <taxon>Eukaryota</taxon>
        <taxon>Metazoa</taxon>
        <taxon>Ecdysozoa</taxon>
        <taxon>Arthropoda</taxon>
        <taxon>Chelicerata</taxon>
        <taxon>Arachnida</taxon>
        <taxon>Araneae</taxon>
        <taxon>Araneomorphae</taxon>
        <taxon>Entelegynae</taxon>
        <taxon>Araneoidea</taxon>
        <taxon>Araneidae</taxon>
        <taxon>Araneus</taxon>
    </lineage>
</organism>
<protein>
    <submittedName>
        <fullName evidence="2">Uncharacterized protein</fullName>
    </submittedName>
</protein>
<sequence>MKAESEKRMEQGQSKMKKGQEEMKNRIQSHVDSQVEEINDQVNIFIERIEDVQSVEREIKEKAQEARFGDSHLTQFYKTELKTRRRKPGESLQALSEDVERLMSLADAECPLDSRESLAVQFFVDAIRDDEKFQYLLRALEKLLDNLGLGRKTSLDGIRT</sequence>
<accession>A0A4Y2MEV4</accession>
<proteinExistence type="predicted"/>
<gene>
    <name evidence="2" type="ORF">AVEN_65062_1</name>
</gene>
<name>A0A4Y2MEV4_ARAVE</name>
<dbReference type="OrthoDB" id="8300685at2759"/>
<dbReference type="Proteomes" id="UP000499080">
    <property type="component" value="Unassembled WGS sequence"/>
</dbReference>
<dbReference type="EMBL" id="BGPR01007208">
    <property type="protein sequence ID" value="GBN25153.1"/>
    <property type="molecule type" value="Genomic_DNA"/>
</dbReference>
<evidence type="ECO:0000313" key="2">
    <source>
        <dbReference type="EMBL" id="GBN25153.1"/>
    </source>
</evidence>
<feature type="compositionally biased region" description="Basic and acidic residues" evidence="1">
    <location>
        <begin position="1"/>
        <end position="10"/>
    </location>
</feature>
<dbReference type="PANTHER" id="PTHR45823">
    <property type="entry name" value="T-SNARE COILED-COIL HOMOLOGY DOMAIN-CONTAINING PROTEIN"/>
    <property type="match status" value="1"/>
</dbReference>
<dbReference type="AlphaFoldDB" id="A0A4Y2MEV4"/>
<dbReference type="PANTHER" id="PTHR45823:SF1">
    <property type="entry name" value="T-SNARE COILED-COIL HOMOLOGY DOMAIN-CONTAINING PROTEIN"/>
    <property type="match status" value="1"/>
</dbReference>
<comment type="caution">
    <text evidence="2">The sequence shown here is derived from an EMBL/GenBank/DDBJ whole genome shotgun (WGS) entry which is preliminary data.</text>
</comment>